<sequence>MSNGRRHSALQPGRAARSSQWAISIGALGDTASCSVFICTIKMITSPRFGNISLEGGGKIINVWDKSGIWSIVPYARTNISMAATLSLMDG</sequence>
<evidence type="ECO:0000313" key="1">
    <source>
        <dbReference type="EMBL" id="TFK38570.1"/>
    </source>
</evidence>
<proteinExistence type="predicted"/>
<protein>
    <submittedName>
        <fullName evidence="1">Uncharacterized protein</fullName>
    </submittedName>
</protein>
<dbReference type="AlphaFoldDB" id="A0A5C3M031"/>
<reference evidence="1 2" key="1">
    <citation type="journal article" date="2019" name="Nat. Ecol. Evol.">
        <title>Megaphylogeny resolves global patterns of mushroom evolution.</title>
        <authorList>
            <person name="Varga T."/>
            <person name="Krizsan K."/>
            <person name="Foldi C."/>
            <person name="Dima B."/>
            <person name="Sanchez-Garcia M."/>
            <person name="Sanchez-Ramirez S."/>
            <person name="Szollosi G.J."/>
            <person name="Szarkandi J.G."/>
            <person name="Papp V."/>
            <person name="Albert L."/>
            <person name="Andreopoulos W."/>
            <person name="Angelini C."/>
            <person name="Antonin V."/>
            <person name="Barry K.W."/>
            <person name="Bougher N.L."/>
            <person name="Buchanan P."/>
            <person name="Buyck B."/>
            <person name="Bense V."/>
            <person name="Catcheside P."/>
            <person name="Chovatia M."/>
            <person name="Cooper J."/>
            <person name="Damon W."/>
            <person name="Desjardin D."/>
            <person name="Finy P."/>
            <person name="Geml J."/>
            <person name="Haridas S."/>
            <person name="Hughes K."/>
            <person name="Justo A."/>
            <person name="Karasinski D."/>
            <person name="Kautmanova I."/>
            <person name="Kiss B."/>
            <person name="Kocsube S."/>
            <person name="Kotiranta H."/>
            <person name="LaButti K.M."/>
            <person name="Lechner B.E."/>
            <person name="Liimatainen K."/>
            <person name="Lipzen A."/>
            <person name="Lukacs Z."/>
            <person name="Mihaltcheva S."/>
            <person name="Morgado L.N."/>
            <person name="Niskanen T."/>
            <person name="Noordeloos M.E."/>
            <person name="Ohm R.A."/>
            <person name="Ortiz-Santana B."/>
            <person name="Ovrebo C."/>
            <person name="Racz N."/>
            <person name="Riley R."/>
            <person name="Savchenko A."/>
            <person name="Shiryaev A."/>
            <person name="Soop K."/>
            <person name="Spirin V."/>
            <person name="Szebenyi C."/>
            <person name="Tomsovsky M."/>
            <person name="Tulloss R.E."/>
            <person name="Uehling J."/>
            <person name="Grigoriev I.V."/>
            <person name="Vagvolgyi C."/>
            <person name="Papp T."/>
            <person name="Martin F.M."/>
            <person name="Miettinen O."/>
            <person name="Hibbett D.S."/>
            <person name="Nagy L.G."/>
        </authorList>
    </citation>
    <scope>NUCLEOTIDE SEQUENCE [LARGE SCALE GENOMIC DNA]</scope>
    <source>
        <strain evidence="1 2">CBS 166.37</strain>
    </source>
</reference>
<organism evidence="1 2">
    <name type="scientific">Crucibulum laeve</name>
    <dbReference type="NCBI Taxonomy" id="68775"/>
    <lineage>
        <taxon>Eukaryota</taxon>
        <taxon>Fungi</taxon>
        <taxon>Dikarya</taxon>
        <taxon>Basidiomycota</taxon>
        <taxon>Agaricomycotina</taxon>
        <taxon>Agaricomycetes</taxon>
        <taxon>Agaricomycetidae</taxon>
        <taxon>Agaricales</taxon>
        <taxon>Agaricineae</taxon>
        <taxon>Nidulariaceae</taxon>
        <taxon>Crucibulum</taxon>
    </lineage>
</organism>
<accession>A0A5C3M031</accession>
<dbReference type="EMBL" id="ML213603">
    <property type="protein sequence ID" value="TFK38570.1"/>
    <property type="molecule type" value="Genomic_DNA"/>
</dbReference>
<dbReference type="Proteomes" id="UP000308652">
    <property type="component" value="Unassembled WGS sequence"/>
</dbReference>
<keyword evidence="2" id="KW-1185">Reference proteome</keyword>
<evidence type="ECO:0000313" key="2">
    <source>
        <dbReference type="Proteomes" id="UP000308652"/>
    </source>
</evidence>
<gene>
    <name evidence="1" type="ORF">BDQ12DRAFT_116625</name>
</gene>
<name>A0A5C3M031_9AGAR</name>